<accession>A0A383UN38</accession>
<evidence type="ECO:0000313" key="2">
    <source>
        <dbReference type="EMBL" id="SZF01118.1"/>
    </source>
</evidence>
<organism evidence="2 3">
    <name type="scientific">Blumeria hordei</name>
    <name type="common">Barley powdery mildew</name>
    <name type="synonym">Blumeria graminis f. sp. hordei</name>
    <dbReference type="NCBI Taxonomy" id="2867405"/>
    <lineage>
        <taxon>Eukaryota</taxon>
        <taxon>Fungi</taxon>
        <taxon>Dikarya</taxon>
        <taxon>Ascomycota</taxon>
        <taxon>Pezizomycotina</taxon>
        <taxon>Leotiomycetes</taxon>
        <taxon>Erysiphales</taxon>
        <taxon>Erysiphaceae</taxon>
        <taxon>Blumeria</taxon>
    </lineage>
</organism>
<feature type="compositionally biased region" description="Basic residues" evidence="1">
    <location>
        <begin position="157"/>
        <end position="170"/>
    </location>
</feature>
<dbReference type="AlphaFoldDB" id="A0A383UN38"/>
<proteinExistence type="predicted"/>
<reference evidence="2 3" key="1">
    <citation type="submission" date="2017-11" db="EMBL/GenBank/DDBJ databases">
        <authorList>
            <person name="Kracher B."/>
        </authorList>
    </citation>
    <scope>NUCLEOTIDE SEQUENCE [LARGE SCALE GENOMIC DNA]</scope>
    <source>
        <strain evidence="2 3">RACE1</strain>
    </source>
</reference>
<name>A0A383UN38_BLUHO</name>
<sequence>MFKWHLRPTLEHRGPVARDLRNLVEGISASLRAFSQSADRSAEDGNPANLRTLAALKEIAPNEASKTRLSVPMRERTTTPSSNVRRIEISSSVKVAGQVPRKASLVRRSPSFGSGLGLSSTRSGDSVRGRTNFALRTNRAQGGSAGARGGRGTARTGRGRRTARAPRKRKKWDDDVDEPYDETEISYLDQRDGGFNAPYNPDTGVENLARHRPPVISNQIGLADSLRYRLAVATDNVSPQYRFSSQHLMRVERGFGTIFEDPGQRALIQEQKDKLDQERAEKKGVPYTREDLGILPQKTQDDVLKQWVAGHYEAPTVIAPDDPFSYVRNYAKRNETWLPSDARKFEAKLLSLLSN</sequence>
<dbReference type="EMBL" id="UNSH01000036">
    <property type="protein sequence ID" value="SZF01118.1"/>
    <property type="molecule type" value="Genomic_DNA"/>
</dbReference>
<gene>
    <name evidence="2" type="ORF">BLGHR1_11872</name>
</gene>
<protein>
    <submittedName>
        <fullName evidence="2">Uncharacterized protein</fullName>
    </submittedName>
</protein>
<dbReference type="VEuPathDB" id="FungiDB:BLGHR1_11872"/>
<feature type="region of interest" description="Disordered" evidence="1">
    <location>
        <begin position="137"/>
        <end position="176"/>
    </location>
</feature>
<evidence type="ECO:0000313" key="3">
    <source>
        <dbReference type="Proteomes" id="UP000275772"/>
    </source>
</evidence>
<dbReference type="Proteomes" id="UP000275772">
    <property type="component" value="Unassembled WGS sequence"/>
</dbReference>
<feature type="compositionally biased region" description="Gly residues" evidence="1">
    <location>
        <begin position="143"/>
        <end position="152"/>
    </location>
</feature>
<evidence type="ECO:0000256" key="1">
    <source>
        <dbReference type="SAM" id="MobiDB-lite"/>
    </source>
</evidence>